<dbReference type="OrthoDB" id="227596at2"/>
<dbReference type="CDD" id="cd16917">
    <property type="entry name" value="HATPase_UhpB-NarQ-NarX-like"/>
    <property type="match status" value="1"/>
</dbReference>
<evidence type="ECO:0000259" key="10">
    <source>
        <dbReference type="Pfam" id="PF07730"/>
    </source>
</evidence>
<keyword evidence="7" id="KW-0067">ATP-binding</keyword>
<protein>
    <recommendedName>
        <fullName evidence="2">histidine kinase</fullName>
        <ecNumber evidence="2">2.7.13.3</ecNumber>
    </recommendedName>
</protein>
<feature type="domain" description="DUF7134" evidence="11">
    <location>
        <begin position="33"/>
        <end position="135"/>
    </location>
</feature>
<dbReference type="InterPro" id="IPR050482">
    <property type="entry name" value="Sensor_HK_TwoCompSys"/>
</dbReference>
<dbReference type="AlphaFoldDB" id="A0A2V4ASX9"/>
<keyword evidence="5" id="KW-0547">Nucleotide-binding</keyword>
<proteinExistence type="predicted"/>
<dbReference type="EMBL" id="MASW01000005">
    <property type="protein sequence ID" value="PXY22651.1"/>
    <property type="molecule type" value="Genomic_DNA"/>
</dbReference>
<evidence type="ECO:0000313" key="13">
    <source>
        <dbReference type="Proteomes" id="UP000249915"/>
    </source>
</evidence>
<dbReference type="SUPFAM" id="SSF55874">
    <property type="entry name" value="ATPase domain of HSP90 chaperone/DNA topoisomerase II/histidine kinase"/>
    <property type="match status" value="1"/>
</dbReference>
<dbReference type="Pfam" id="PF02518">
    <property type="entry name" value="HATPase_c"/>
    <property type="match status" value="1"/>
</dbReference>
<dbReference type="InterPro" id="IPR036890">
    <property type="entry name" value="HATPase_C_sf"/>
</dbReference>
<dbReference type="GO" id="GO:0005524">
    <property type="term" value="F:ATP binding"/>
    <property type="evidence" value="ECO:0007669"/>
    <property type="project" value="UniProtKB-KW"/>
</dbReference>
<evidence type="ECO:0000256" key="3">
    <source>
        <dbReference type="ARBA" id="ARBA00022553"/>
    </source>
</evidence>
<evidence type="ECO:0000259" key="9">
    <source>
        <dbReference type="Pfam" id="PF02518"/>
    </source>
</evidence>
<dbReference type="RefSeq" id="WP_112283252.1">
    <property type="nucleotide sequence ID" value="NZ_MASW01000005.1"/>
</dbReference>
<dbReference type="GO" id="GO:0016020">
    <property type="term" value="C:membrane"/>
    <property type="evidence" value="ECO:0007669"/>
    <property type="project" value="InterPro"/>
</dbReference>
<dbReference type="InterPro" id="IPR003594">
    <property type="entry name" value="HATPase_dom"/>
</dbReference>
<evidence type="ECO:0000256" key="2">
    <source>
        <dbReference type="ARBA" id="ARBA00012438"/>
    </source>
</evidence>
<evidence type="ECO:0000256" key="6">
    <source>
        <dbReference type="ARBA" id="ARBA00022777"/>
    </source>
</evidence>
<reference evidence="12 13" key="1">
    <citation type="submission" date="2016-07" db="EMBL/GenBank/DDBJ databases">
        <title>Draft genome sequence of Prauserella muralis DSM 45305, isolated from a mould-covered wall in an indoor environment.</title>
        <authorList>
            <person name="Ruckert C."/>
            <person name="Albersmeier A."/>
            <person name="Jiang C.-L."/>
            <person name="Jiang Y."/>
            <person name="Kalinowski J."/>
            <person name="Schneider O."/>
            <person name="Winkler A."/>
            <person name="Zotchev S.B."/>
        </authorList>
    </citation>
    <scope>NUCLEOTIDE SEQUENCE [LARGE SCALE GENOMIC DNA]</scope>
    <source>
        <strain evidence="12 13">DSM 45305</strain>
    </source>
</reference>
<evidence type="ECO:0000256" key="8">
    <source>
        <dbReference type="ARBA" id="ARBA00023012"/>
    </source>
</evidence>
<evidence type="ECO:0000313" key="12">
    <source>
        <dbReference type="EMBL" id="PXY22651.1"/>
    </source>
</evidence>
<evidence type="ECO:0000256" key="4">
    <source>
        <dbReference type="ARBA" id="ARBA00022679"/>
    </source>
</evidence>
<dbReference type="Proteomes" id="UP000249915">
    <property type="component" value="Unassembled WGS sequence"/>
</dbReference>
<evidence type="ECO:0000259" key="11">
    <source>
        <dbReference type="Pfam" id="PF23539"/>
    </source>
</evidence>
<dbReference type="Gene3D" id="3.30.565.10">
    <property type="entry name" value="Histidine kinase-like ATPase, C-terminal domain"/>
    <property type="match status" value="1"/>
</dbReference>
<gene>
    <name evidence="12" type="ORF">BAY60_22800</name>
</gene>
<dbReference type="PANTHER" id="PTHR24421:SF10">
    <property type="entry name" value="NITRATE_NITRITE SENSOR PROTEIN NARQ"/>
    <property type="match status" value="1"/>
</dbReference>
<keyword evidence="3" id="KW-0597">Phosphoprotein</keyword>
<dbReference type="Pfam" id="PF07730">
    <property type="entry name" value="HisKA_3"/>
    <property type="match status" value="1"/>
</dbReference>
<comment type="caution">
    <text evidence="12">The sequence shown here is derived from an EMBL/GenBank/DDBJ whole genome shotgun (WGS) entry which is preliminary data.</text>
</comment>
<keyword evidence="4" id="KW-0808">Transferase</keyword>
<accession>A0A2V4ASX9</accession>
<dbReference type="PANTHER" id="PTHR24421">
    <property type="entry name" value="NITRATE/NITRITE SENSOR PROTEIN NARX-RELATED"/>
    <property type="match status" value="1"/>
</dbReference>
<comment type="catalytic activity">
    <reaction evidence="1">
        <text>ATP + protein L-histidine = ADP + protein N-phospho-L-histidine.</text>
        <dbReference type="EC" id="2.7.13.3"/>
    </reaction>
</comment>
<keyword evidence="13" id="KW-1185">Reference proteome</keyword>
<name>A0A2V4ASX9_9PSEU</name>
<keyword evidence="6 12" id="KW-0418">Kinase</keyword>
<keyword evidence="8" id="KW-0902">Two-component regulatory system</keyword>
<sequence length="446" mass="47567">MQDAELSWSRWQRPPPTRAQQRTDIGIGLAVFAGALAVTVLVNSMGAFTFGSAPSLTEQFAWAAAITLPLMVRRRYPLAVLAVVGALLIAAQVRQTGDNLMPSVAVFLAMYTVGAWERNRTLARWARVAVIVAMFIWLGIGLVGFLISPSPDFADAAGPLDPVLASVLYGIGFNLLFFLSAYFFGNLGWLSARRQAQLEDGAQRLRRSQEQNLRGAVVAERVRIARDLHDVVAHHVSVMGVQAGAARRVFDSDRELARSALITVEETARTAIGELRGLLGVLRAEPDAEARDAGESHPSSPGLDQVAELVEGARAAGLDVTSGVYGTRRVVPDAVAVSAYRVVQEALTNVVKHAGARRADVRVRFLDTALEVEVTDDGRGTTGGAGSADGADGTDGFGLLGMRERVGVHGGLLEAGPRRDGGYRVRASFPTRHVVAAEDSEELPAS</sequence>
<feature type="domain" description="Histidine kinase/HSP90-like ATPase" evidence="9">
    <location>
        <begin position="337"/>
        <end position="432"/>
    </location>
</feature>
<dbReference type="InterPro" id="IPR055558">
    <property type="entry name" value="DUF7134"/>
</dbReference>
<dbReference type="Pfam" id="PF23539">
    <property type="entry name" value="DUF7134"/>
    <property type="match status" value="1"/>
</dbReference>
<dbReference type="Gene3D" id="1.20.5.1930">
    <property type="match status" value="1"/>
</dbReference>
<evidence type="ECO:0000256" key="5">
    <source>
        <dbReference type="ARBA" id="ARBA00022741"/>
    </source>
</evidence>
<dbReference type="GO" id="GO:0046983">
    <property type="term" value="F:protein dimerization activity"/>
    <property type="evidence" value="ECO:0007669"/>
    <property type="project" value="InterPro"/>
</dbReference>
<dbReference type="GO" id="GO:0000155">
    <property type="term" value="F:phosphorelay sensor kinase activity"/>
    <property type="evidence" value="ECO:0007669"/>
    <property type="project" value="InterPro"/>
</dbReference>
<dbReference type="InterPro" id="IPR011712">
    <property type="entry name" value="Sig_transdc_His_kin_sub3_dim/P"/>
</dbReference>
<dbReference type="EC" id="2.7.13.3" evidence="2"/>
<feature type="domain" description="Signal transduction histidine kinase subgroup 3 dimerisation and phosphoacceptor" evidence="10">
    <location>
        <begin position="220"/>
        <end position="285"/>
    </location>
</feature>
<evidence type="ECO:0000256" key="1">
    <source>
        <dbReference type="ARBA" id="ARBA00000085"/>
    </source>
</evidence>
<evidence type="ECO:0000256" key="7">
    <source>
        <dbReference type="ARBA" id="ARBA00022840"/>
    </source>
</evidence>
<organism evidence="12 13">
    <name type="scientific">Prauserella muralis</name>
    <dbReference type="NCBI Taxonomy" id="588067"/>
    <lineage>
        <taxon>Bacteria</taxon>
        <taxon>Bacillati</taxon>
        <taxon>Actinomycetota</taxon>
        <taxon>Actinomycetes</taxon>
        <taxon>Pseudonocardiales</taxon>
        <taxon>Pseudonocardiaceae</taxon>
        <taxon>Prauserella</taxon>
    </lineage>
</organism>